<proteinExistence type="predicted"/>
<keyword evidence="1" id="KW-0547">Nucleotide-binding</keyword>
<keyword evidence="2" id="KW-0067">ATP-binding</keyword>
<keyword evidence="3" id="KW-0418">Kinase</keyword>
<dbReference type="SUPFAM" id="SSF52540">
    <property type="entry name" value="P-loop containing nucleoside triphosphate hydrolases"/>
    <property type="match status" value="1"/>
</dbReference>
<evidence type="ECO:0000313" key="3">
    <source>
        <dbReference type="EMBL" id="QDU90002.1"/>
    </source>
</evidence>
<dbReference type="PANTHER" id="PTHR32309">
    <property type="entry name" value="TYROSINE-PROTEIN KINASE"/>
    <property type="match status" value="1"/>
</dbReference>
<keyword evidence="4" id="KW-1185">Reference proteome</keyword>
<evidence type="ECO:0000256" key="1">
    <source>
        <dbReference type="ARBA" id="ARBA00022741"/>
    </source>
</evidence>
<dbReference type="AlphaFoldDB" id="A0A518DEY8"/>
<evidence type="ECO:0000313" key="4">
    <source>
        <dbReference type="Proteomes" id="UP000317429"/>
    </source>
</evidence>
<name>A0A518DEY8_9BACT</name>
<accession>A0A518DEY8</accession>
<keyword evidence="3" id="KW-0808">Transferase</keyword>
<dbReference type="OrthoDB" id="274038at2"/>
<dbReference type="Gene3D" id="3.40.50.300">
    <property type="entry name" value="P-loop containing nucleotide triphosphate hydrolases"/>
    <property type="match status" value="1"/>
</dbReference>
<dbReference type="PANTHER" id="PTHR32309:SF13">
    <property type="entry name" value="FERRIC ENTEROBACTIN TRANSPORT PROTEIN FEPE"/>
    <property type="match status" value="1"/>
</dbReference>
<dbReference type="InterPro" id="IPR005702">
    <property type="entry name" value="Wzc-like_C"/>
</dbReference>
<dbReference type="CDD" id="cd05387">
    <property type="entry name" value="BY-kinase"/>
    <property type="match status" value="1"/>
</dbReference>
<reference evidence="3 4" key="1">
    <citation type="submission" date="2019-02" db="EMBL/GenBank/DDBJ databases">
        <title>Deep-cultivation of Planctomycetes and their phenomic and genomic characterization uncovers novel biology.</title>
        <authorList>
            <person name="Wiegand S."/>
            <person name="Jogler M."/>
            <person name="Boedeker C."/>
            <person name="Pinto D."/>
            <person name="Vollmers J."/>
            <person name="Rivas-Marin E."/>
            <person name="Kohn T."/>
            <person name="Peeters S.H."/>
            <person name="Heuer A."/>
            <person name="Rast P."/>
            <person name="Oberbeckmann S."/>
            <person name="Bunk B."/>
            <person name="Jeske O."/>
            <person name="Meyerdierks A."/>
            <person name="Storesund J.E."/>
            <person name="Kallscheuer N."/>
            <person name="Luecker S."/>
            <person name="Lage O.M."/>
            <person name="Pohl T."/>
            <person name="Merkel B.J."/>
            <person name="Hornburger P."/>
            <person name="Mueller R.-W."/>
            <person name="Bruemmer F."/>
            <person name="Labrenz M."/>
            <person name="Spormann A.M."/>
            <person name="Op den Camp H."/>
            <person name="Overmann J."/>
            <person name="Amann R."/>
            <person name="Jetten M.S.M."/>
            <person name="Mascher T."/>
            <person name="Medema M.H."/>
            <person name="Devos D.P."/>
            <person name="Kaster A.-K."/>
            <person name="Ovreas L."/>
            <person name="Rohde M."/>
            <person name="Galperin M.Y."/>
            <person name="Jogler C."/>
        </authorList>
    </citation>
    <scope>NUCLEOTIDE SEQUENCE [LARGE SCALE GENOMIC DNA]</scope>
    <source>
        <strain evidence="3 4">Pla175</strain>
    </source>
</reference>
<dbReference type="EC" id="2.7.10.2" evidence="3"/>
<dbReference type="GO" id="GO:0005886">
    <property type="term" value="C:plasma membrane"/>
    <property type="evidence" value="ECO:0007669"/>
    <property type="project" value="TreeGrafter"/>
</dbReference>
<organism evidence="3 4">
    <name type="scientific">Pirellulimonas nuda</name>
    <dbReference type="NCBI Taxonomy" id="2528009"/>
    <lineage>
        <taxon>Bacteria</taxon>
        <taxon>Pseudomonadati</taxon>
        <taxon>Planctomycetota</taxon>
        <taxon>Planctomycetia</taxon>
        <taxon>Pirellulales</taxon>
        <taxon>Lacipirellulaceae</taxon>
        <taxon>Pirellulimonas</taxon>
    </lineage>
</organism>
<protein>
    <submittedName>
        <fullName evidence="3">Tyrosine-protein kinase YwqD</fullName>
        <ecNumber evidence="3">2.7.10.2</ecNumber>
    </submittedName>
</protein>
<evidence type="ECO:0000256" key="2">
    <source>
        <dbReference type="ARBA" id="ARBA00022840"/>
    </source>
</evidence>
<sequence length="237" mass="25868">MQTDSPTIDASLPDAAGISKSAESVMTPRRRGAEYYDTILWRLRSRVDQEPDGATMLGVTGYGRRNGVSTIAANLAIRAADHRMSPVLLVDANLHYPKQHRTFRMHDAAGLADVLSGSAPLEACVHPSSVDGLDVMPLGASHLLDRASVDPQRFQSLLTELRDQYRTVVFDLPEADEMRHALLFARSIDAAVFAVRSDAVRRRDAQVAVARLRADGVNLVGAVLTAKRRYAPAWLVG</sequence>
<dbReference type="KEGG" id="pnd:Pla175_34010"/>
<gene>
    <name evidence="3" type="primary">ywqD_1</name>
    <name evidence="3" type="ORF">Pla175_34010</name>
</gene>
<dbReference type="GO" id="GO:0004715">
    <property type="term" value="F:non-membrane spanning protein tyrosine kinase activity"/>
    <property type="evidence" value="ECO:0007669"/>
    <property type="project" value="UniProtKB-EC"/>
</dbReference>
<dbReference type="InterPro" id="IPR027417">
    <property type="entry name" value="P-loop_NTPase"/>
</dbReference>
<dbReference type="Proteomes" id="UP000317429">
    <property type="component" value="Chromosome"/>
</dbReference>
<dbReference type="InterPro" id="IPR050445">
    <property type="entry name" value="Bact_polysacc_biosynth/exp"/>
</dbReference>
<dbReference type="RefSeq" id="WP_145287646.1">
    <property type="nucleotide sequence ID" value="NZ_CP036291.1"/>
</dbReference>
<dbReference type="EMBL" id="CP036291">
    <property type="protein sequence ID" value="QDU90002.1"/>
    <property type="molecule type" value="Genomic_DNA"/>
</dbReference>